<dbReference type="EMBL" id="JAUJYN010000001">
    <property type="protein sequence ID" value="KAK1280457.1"/>
    <property type="molecule type" value="Genomic_DNA"/>
</dbReference>
<evidence type="ECO:0000256" key="1">
    <source>
        <dbReference type="SAM" id="MobiDB-lite"/>
    </source>
</evidence>
<sequence length="106" mass="12003">MHTPFVSLLHLPFLSPTPVVNDAQRSFNSLHCSTSIDVAIPRSPLVEPIRLPPITQAEQQEEEAKEDVEEEVDSEIDQSSLKGPFLGRPVNNDLLVDYRQHLTYRI</sequence>
<comment type="caution">
    <text evidence="2">The sequence shown here is derived from an EMBL/GenBank/DDBJ whole genome shotgun (WGS) entry which is preliminary data.</text>
</comment>
<reference evidence="2" key="2">
    <citation type="submission" date="2023-06" db="EMBL/GenBank/DDBJ databases">
        <authorList>
            <person name="Ma L."/>
            <person name="Liu K.-W."/>
            <person name="Li Z."/>
            <person name="Hsiao Y.-Y."/>
            <person name="Qi Y."/>
            <person name="Fu T."/>
            <person name="Tang G."/>
            <person name="Zhang D."/>
            <person name="Sun W.-H."/>
            <person name="Liu D.-K."/>
            <person name="Li Y."/>
            <person name="Chen G.-Z."/>
            <person name="Liu X.-D."/>
            <person name="Liao X.-Y."/>
            <person name="Jiang Y.-T."/>
            <person name="Yu X."/>
            <person name="Hao Y."/>
            <person name="Huang J."/>
            <person name="Zhao X.-W."/>
            <person name="Ke S."/>
            <person name="Chen Y.-Y."/>
            <person name="Wu W.-L."/>
            <person name="Hsu J.-L."/>
            <person name="Lin Y.-F."/>
            <person name="Huang M.-D."/>
            <person name="Li C.-Y."/>
            <person name="Huang L."/>
            <person name="Wang Z.-W."/>
            <person name="Zhao X."/>
            <person name="Zhong W.-Y."/>
            <person name="Peng D.-H."/>
            <person name="Ahmad S."/>
            <person name="Lan S."/>
            <person name="Zhang J.-S."/>
            <person name="Tsai W.-C."/>
            <person name="Van De Peer Y."/>
            <person name="Liu Z.-J."/>
        </authorList>
    </citation>
    <scope>NUCLEOTIDE SEQUENCE</scope>
    <source>
        <strain evidence="2">SCP</strain>
        <tissue evidence="2">Leaves</tissue>
    </source>
</reference>
<feature type="region of interest" description="Disordered" evidence="1">
    <location>
        <begin position="53"/>
        <end position="84"/>
    </location>
</feature>
<evidence type="ECO:0000313" key="3">
    <source>
        <dbReference type="Proteomes" id="UP001179952"/>
    </source>
</evidence>
<name>A0AAV9BVR6_ACOGR</name>
<dbReference type="Proteomes" id="UP001179952">
    <property type="component" value="Unassembled WGS sequence"/>
</dbReference>
<dbReference type="AlphaFoldDB" id="A0AAV9BVR6"/>
<keyword evidence="3" id="KW-1185">Reference proteome</keyword>
<feature type="compositionally biased region" description="Acidic residues" evidence="1">
    <location>
        <begin position="59"/>
        <end position="76"/>
    </location>
</feature>
<accession>A0AAV9BVR6</accession>
<reference evidence="2" key="1">
    <citation type="journal article" date="2023" name="Nat. Commun.">
        <title>Diploid and tetraploid genomes of Acorus and the evolution of monocots.</title>
        <authorList>
            <person name="Ma L."/>
            <person name="Liu K.W."/>
            <person name="Li Z."/>
            <person name="Hsiao Y.Y."/>
            <person name="Qi Y."/>
            <person name="Fu T."/>
            <person name="Tang G.D."/>
            <person name="Zhang D."/>
            <person name="Sun W.H."/>
            <person name="Liu D.K."/>
            <person name="Li Y."/>
            <person name="Chen G.Z."/>
            <person name="Liu X.D."/>
            <person name="Liao X.Y."/>
            <person name="Jiang Y.T."/>
            <person name="Yu X."/>
            <person name="Hao Y."/>
            <person name="Huang J."/>
            <person name="Zhao X.W."/>
            <person name="Ke S."/>
            <person name="Chen Y.Y."/>
            <person name="Wu W.L."/>
            <person name="Hsu J.L."/>
            <person name="Lin Y.F."/>
            <person name="Huang M.D."/>
            <person name="Li C.Y."/>
            <person name="Huang L."/>
            <person name="Wang Z.W."/>
            <person name="Zhao X."/>
            <person name="Zhong W.Y."/>
            <person name="Peng D.H."/>
            <person name="Ahmad S."/>
            <person name="Lan S."/>
            <person name="Zhang J.S."/>
            <person name="Tsai W.C."/>
            <person name="Van de Peer Y."/>
            <person name="Liu Z.J."/>
        </authorList>
    </citation>
    <scope>NUCLEOTIDE SEQUENCE</scope>
    <source>
        <strain evidence="2">SCP</strain>
    </source>
</reference>
<protein>
    <submittedName>
        <fullName evidence="2">Uncharacterized protein</fullName>
    </submittedName>
</protein>
<proteinExistence type="predicted"/>
<evidence type="ECO:0000313" key="2">
    <source>
        <dbReference type="EMBL" id="KAK1280457.1"/>
    </source>
</evidence>
<gene>
    <name evidence="2" type="ORF">QJS04_geneDACA004703</name>
</gene>
<organism evidence="2 3">
    <name type="scientific">Acorus gramineus</name>
    <name type="common">Dwarf sweet flag</name>
    <dbReference type="NCBI Taxonomy" id="55184"/>
    <lineage>
        <taxon>Eukaryota</taxon>
        <taxon>Viridiplantae</taxon>
        <taxon>Streptophyta</taxon>
        <taxon>Embryophyta</taxon>
        <taxon>Tracheophyta</taxon>
        <taxon>Spermatophyta</taxon>
        <taxon>Magnoliopsida</taxon>
        <taxon>Liliopsida</taxon>
        <taxon>Acoraceae</taxon>
        <taxon>Acorus</taxon>
    </lineage>
</organism>